<comment type="subcellular location">
    <subcellularLocation>
        <location evidence="1 8">Cell membrane</location>
        <topology evidence="1 8">Multi-pass membrane protein</topology>
    </subcellularLocation>
</comment>
<feature type="transmembrane region" description="Helical" evidence="8">
    <location>
        <begin position="7"/>
        <end position="36"/>
    </location>
</feature>
<evidence type="ECO:0000256" key="1">
    <source>
        <dbReference type="ARBA" id="ARBA00004651"/>
    </source>
</evidence>
<dbReference type="Pfam" id="PF01925">
    <property type="entry name" value="TauE"/>
    <property type="match status" value="1"/>
</dbReference>
<feature type="transmembrane region" description="Helical" evidence="8">
    <location>
        <begin position="228"/>
        <end position="247"/>
    </location>
</feature>
<dbReference type="PANTHER" id="PTHR30269:SF37">
    <property type="entry name" value="MEMBRANE TRANSPORTER PROTEIN"/>
    <property type="match status" value="1"/>
</dbReference>
<feature type="transmembrane region" description="Helical" evidence="8">
    <location>
        <begin position="166"/>
        <end position="185"/>
    </location>
</feature>
<feature type="transmembrane region" description="Helical" evidence="8">
    <location>
        <begin position="42"/>
        <end position="62"/>
    </location>
</feature>
<dbReference type="GO" id="GO:0005886">
    <property type="term" value="C:plasma membrane"/>
    <property type="evidence" value="ECO:0007669"/>
    <property type="project" value="UniProtKB-SubCell"/>
</dbReference>
<gene>
    <name evidence="9" type="ORF">CAL19_09335</name>
</gene>
<keyword evidence="6 8" id="KW-1133">Transmembrane helix</keyword>
<dbReference type="EMBL" id="NEVK01000004">
    <property type="protein sequence ID" value="OZI22707.1"/>
    <property type="molecule type" value="Genomic_DNA"/>
</dbReference>
<dbReference type="PANTHER" id="PTHR30269">
    <property type="entry name" value="TRANSMEMBRANE PROTEIN YFCA"/>
    <property type="match status" value="1"/>
</dbReference>
<feature type="transmembrane region" description="Helical" evidence="8">
    <location>
        <begin position="95"/>
        <end position="115"/>
    </location>
</feature>
<evidence type="ECO:0000313" key="10">
    <source>
        <dbReference type="Proteomes" id="UP000216947"/>
    </source>
</evidence>
<keyword evidence="5 8" id="KW-0812">Transmembrane</keyword>
<protein>
    <recommendedName>
        <fullName evidence="8">Probable membrane transporter protein</fullName>
    </recommendedName>
</protein>
<sequence>MDGALLLIVVGAAVAGFVQGLAGFGFGLVAMAFWAWALDARLAAALAVSCGLAGQVLAALTVRRGFDARRLLPFLAGGLLGIPVGAAALPLLDPALFKALVGAILAIWCPFMLAARRLPRITRGGRVADATVGALGGVMGGLGGFTGVVPTLWCTLRGFDKDAQRAIIQNFNLAMLAATLATYLYRGVVTTQTAPYVAIAIAAMLLPGWLGARAYLGISDAMFRKLVLGLLTAAGWAMLASSLPALWR</sequence>
<comment type="similarity">
    <text evidence="2 8">Belongs to the 4-toluene sulfonate uptake permease (TSUP) (TC 2.A.102) family.</text>
</comment>
<evidence type="ECO:0000256" key="3">
    <source>
        <dbReference type="ARBA" id="ARBA00022448"/>
    </source>
</evidence>
<keyword evidence="3" id="KW-0813">Transport</keyword>
<reference evidence="10" key="1">
    <citation type="submission" date="2017-05" db="EMBL/GenBank/DDBJ databases">
        <title>Complete and WGS of Bordetella genogroups.</title>
        <authorList>
            <person name="Spilker T."/>
            <person name="Lipuma J."/>
        </authorList>
    </citation>
    <scope>NUCLEOTIDE SEQUENCE [LARGE SCALE GENOMIC DNA]</scope>
    <source>
        <strain evidence="10">AU18089</strain>
    </source>
</reference>
<keyword evidence="4 8" id="KW-1003">Cell membrane</keyword>
<comment type="caution">
    <text evidence="9">The sequence shown here is derived from an EMBL/GenBank/DDBJ whole genome shotgun (WGS) entry which is preliminary data.</text>
</comment>
<evidence type="ECO:0000313" key="9">
    <source>
        <dbReference type="EMBL" id="OZI22707.1"/>
    </source>
</evidence>
<feature type="transmembrane region" description="Helical" evidence="8">
    <location>
        <begin position="197"/>
        <end position="216"/>
    </location>
</feature>
<dbReference type="RefSeq" id="WP_026637976.1">
    <property type="nucleotide sequence ID" value="NZ_NEVK01000004.1"/>
</dbReference>
<keyword evidence="10" id="KW-1185">Reference proteome</keyword>
<evidence type="ECO:0000256" key="6">
    <source>
        <dbReference type="ARBA" id="ARBA00022989"/>
    </source>
</evidence>
<dbReference type="InterPro" id="IPR002781">
    <property type="entry name" value="TM_pro_TauE-like"/>
</dbReference>
<evidence type="ECO:0000256" key="4">
    <source>
        <dbReference type="ARBA" id="ARBA00022475"/>
    </source>
</evidence>
<evidence type="ECO:0000256" key="8">
    <source>
        <dbReference type="RuleBase" id="RU363041"/>
    </source>
</evidence>
<keyword evidence="7 8" id="KW-0472">Membrane</keyword>
<feature type="transmembrane region" description="Helical" evidence="8">
    <location>
        <begin position="71"/>
        <end position="89"/>
    </location>
</feature>
<dbReference type="Proteomes" id="UP000216947">
    <property type="component" value="Unassembled WGS sequence"/>
</dbReference>
<dbReference type="InterPro" id="IPR052017">
    <property type="entry name" value="TSUP"/>
</dbReference>
<evidence type="ECO:0000256" key="2">
    <source>
        <dbReference type="ARBA" id="ARBA00009142"/>
    </source>
</evidence>
<dbReference type="AlphaFoldDB" id="A0A261RD48"/>
<evidence type="ECO:0000256" key="5">
    <source>
        <dbReference type="ARBA" id="ARBA00022692"/>
    </source>
</evidence>
<organism evidence="9 10">
    <name type="scientific">Bordetella genomosp. 7</name>
    <dbReference type="NCBI Taxonomy" id="1416805"/>
    <lineage>
        <taxon>Bacteria</taxon>
        <taxon>Pseudomonadati</taxon>
        <taxon>Pseudomonadota</taxon>
        <taxon>Betaproteobacteria</taxon>
        <taxon>Burkholderiales</taxon>
        <taxon>Alcaligenaceae</taxon>
        <taxon>Bordetella</taxon>
    </lineage>
</organism>
<accession>A0A261RD48</accession>
<name>A0A261RD48_9BORD</name>
<proteinExistence type="inferred from homology"/>
<evidence type="ECO:0000256" key="7">
    <source>
        <dbReference type="ARBA" id="ARBA00023136"/>
    </source>
</evidence>
<feature type="transmembrane region" description="Helical" evidence="8">
    <location>
        <begin position="127"/>
        <end position="146"/>
    </location>
</feature>